<dbReference type="EC" id="3.1.-.-" evidence="2"/>
<dbReference type="Gene3D" id="3.40.50.1110">
    <property type="entry name" value="SGNH hydrolase"/>
    <property type="match status" value="1"/>
</dbReference>
<feature type="domain" description="SGNH hydrolase-type esterase" evidence="1">
    <location>
        <begin position="17"/>
        <end position="191"/>
    </location>
</feature>
<dbReference type="InterPro" id="IPR036514">
    <property type="entry name" value="SGNH_hydro_sf"/>
</dbReference>
<dbReference type="GO" id="GO:0016787">
    <property type="term" value="F:hydrolase activity"/>
    <property type="evidence" value="ECO:0007669"/>
    <property type="project" value="UniProtKB-KW"/>
</dbReference>
<accession>A0ABU2DRM9</accession>
<organism evidence="2 3">
    <name type="scientific">Nesterenkonia aerolata</name>
    <dbReference type="NCBI Taxonomy" id="3074079"/>
    <lineage>
        <taxon>Bacteria</taxon>
        <taxon>Bacillati</taxon>
        <taxon>Actinomycetota</taxon>
        <taxon>Actinomycetes</taxon>
        <taxon>Micrococcales</taxon>
        <taxon>Micrococcaceae</taxon>
        <taxon>Nesterenkonia</taxon>
    </lineage>
</organism>
<dbReference type="CDD" id="cd01832">
    <property type="entry name" value="SGNH_hydrolase_like_1"/>
    <property type="match status" value="1"/>
</dbReference>
<dbReference type="PANTHER" id="PTHR43784:SF2">
    <property type="entry name" value="GDSL-LIKE LIPASE_ACYLHYDROLASE, PUTATIVE (AFU_ORTHOLOGUE AFUA_2G00820)-RELATED"/>
    <property type="match status" value="1"/>
</dbReference>
<dbReference type="InterPro" id="IPR053140">
    <property type="entry name" value="GDSL_Rv0518-like"/>
</dbReference>
<dbReference type="Pfam" id="PF13472">
    <property type="entry name" value="Lipase_GDSL_2"/>
    <property type="match status" value="1"/>
</dbReference>
<keyword evidence="2" id="KW-0378">Hydrolase</keyword>
<comment type="caution">
    <text evidence="2">The sequence shown here is derived from an EMBL/GenBank/DDBJ whole genome shotgun (WGS) entry which is preliminary data.</text>
</comment>
<dbReference type="EMBL" id="JAVKGR010000004">
    <property type="protein sequence ID" value="MDR8019071.1"/>
    <property type="molecule type" value="Genomic_DNA"/>
</dbReference>
<reference evidence="2 3" key="1">
    <citation type="submission" date="2023-09" db="EMBL/GenBank/DDBJ databases">
        <title>Description of three actinobacteria isolated from air of manufacturing shop in a pharmaceutical factory.</title>
        <authorList>
            <person name="Zhang D.-F."/>
        </authorList>
    </citation>
    <scope>NUCLEOTIDE SEQUENCE [LARGE SCALE GENOMIC DNA]</scope>
    <source>
        <strain evidence="2 3">LY-0111</strain>
    </source>
</reference>
<dbReference type="SUPFAM" id="SSF52266">
    <property type="entry name" value="SGNH hydrolase"/>
    <property type="match status" value="1"/>
</dbReference>
<dbReference type="InterPro" id="IPR013830">
    <property type="entry name" value="SGNH_hydro"/>
</dbReference>
<dbReference type="Proteomes" id="UP001251870">
    <property type="component" value="Unassembled WGS sequence"/>
</dbReference>
<dbReference type="RefSeq" id="WP_310548065.1">
    <property type="nucleotide sequence ID" value="NZ_JAVKGR010000004.1"/>
</dbReference>
<evidence type="ECO:0000313" key="2">
    <source>
        <dbReference type="EMBL" id="MDR8019071.1"/>
    </source>
</evidence>
<gene>
    <name evidence="2" type="ORF">RIL96_05775</name>
</gene>
<dbReference type="PANTHER" id="PTHR43784">
    <property type="entry name" value="GDSL-LIKE LIPASE/ACYLHYDROLASE, PUTATIVE (AFU_ORTHOLOGUE AFUA_2G00820)-RELATED"/>
    <property type="match status" value="1"/>
</dbReference>
<evidence type="ECO:0000259" key="1">
    <source>
        <dbReference type="Pfam" id="PF13472"/>
    </source>
</evidence>
<evidence type="ECO:0000313" key="3">
    <source>
        <dbReference type="Proteomes" id="UP001251870"/>
    </source>
</evidence>
<name>A0ABU2DRM9_9MICC</name>
<keyword evidence="3" id="KW-1185">Reference proteome</keyword>
<protein>
    <submittedName>
        <fullName evidence="2">SGNH/GDSL hydrolase family protein</fullName>
        <ecNumber evidence="2">3.1.-.-</ecNumber>
    </submittedName>
</protein>
<sequence length="264" mass="30066">MSSSEELTRKFARRFVAMGDSFTEGVGDIDPSSPNDVRGWADRVAAQLISNDSSWGYANLAIRGKKLEQVIDEQLHAAIDLKPTLLTLYAGGNDIIRPTVDLERLMSRYRAAVQKLREETEARILLFTGFDSAKAPVFNMTRGRTAIYNEHVRKVAEDLGCEIVDFWNMKRMQDWAYWDVDRLHLGIAGHTLMAKEVLRVLGETDEIDDPELDAMPAVSLYDRTKDHLTWGRDHFYPWVRRRLTGASSGDGMSPKYPQLTDKVW</sequence>
<proteinExistence type="predicted"/>